<dbReference type="EMBL" id="PDND01000175">
    <property type="protein sequence ID" value="PGH30408.1"/>
    <property type="molecule type" value="Genomic_DNA"/>
</dbReference>
<comment type="caution">
    <text evidence="1">The sequence shown here is derived from an EMBL/GenBank/DDBJ whole genome shotgun (WGS) entry which is preliminary data.</text>
</comment>
<reference evidence="1 2" key="1">
    <citation type="submission" date="2017-10" db="EMBL/GenBank/DDBJ databases">
        <title>Comparative genomics in systemic dimorphic fungi from Ajellomycetaceae.</title>
        <authorList>
            <person name="Munoz J.F."/>
            <person name="Mcewen J.G."/>
            <person name="Clay O.K."/>
            <person name="Cuomo C.A."/>
        </authorList>
    </citation>
    <scope>NUCLEOTIDE SEQUENCE [LARGE SCALE GENOMIC DNA]</scope>
    <source>
        <strain evidence="1 2">UAMH4076</strain>
    </source>
</reference>
<name>A0A2B7ZB98_9EURO</name>
<dbReference type="SUPFAM" id="SSF47072">
    <property type="entry name" value="Cysteine alpha-hairpin motif"/>
    <property type="match status" value="1"/>
</dbReference>
<proteinExistence type="predicted"/>
<keyword evidence="2" id="KW-1185">Reference proteome</keyword>
<sequence length="242" mass="27898">MSYYGEMDNAIPTSIFKEQELDDKHHGKIFSVEFIVQPPEEIHEKDPFENPMVVKVRNLGSKKSCCQMEIQIHVKVFHAAGSDRFEVCRRVGRHDKGGVYTTWRAIYSQTSCFLTVPLATQEKNFQVPFGRFYKKGKYVIYVILALGPTDISPRTTREAWTKSNPITVMPHEPVDQRLDNLHKMSTDKVNEESLSAWDKAKPAFTHKPASGFYDPCQDFADRSIKCMRRNGNDKTMCSDYFQ</sequence>
<dbReference type="AlphaFoldDB" id="A0A2B7ZB98"/>
<organism evidence="1 2">
    <name type="scientific">[Emmonsia] crescens</name>
    <dbReference type="NCBI Taxonomy" id="73230"/>
    <lineage>
        <taxon>Eukaryota</taxon>
        <taxon>Fungi</taxon>
        <taxon>Dikarya</taxon>
        <taxon>Ascomycota</taxon>
        <taxon>Pezizomycotina</taxon>
        <taxon>Eurotiomycetes</taxon>
        <taxon>Eurotiomycetidae</taxon>
        <taxon>Onygenales</taxon>
        <taxon>Ajellomycetaceae</taxon>
        <taxon>Emergomyces</taxon>
    </lineage>
</organism>
<dbReference type="PROSITE" id="PS51808">
    <property type="entry name" value="CHCH"/>
    <property type="match status" value="1"/>
</dbReference>
<gene>
    <name evidence="1" type="ORF">GX50_06844</name>
</gene>
<evidence type="ECO:0000313" key="1">
    <source>
        <dbReference type="EMBL" id="PGH30408.1"/>
    </source>
</evidence>
<evidence type="ECO:0000313" key="2">
    <source>
        <dbReference type="Proteomes" id="UP000226031"/>
    </source>
</evidence>
<accession>A0A2B7ZB98</accession>
<dbReference type="VEuPathDB" id="FungiDB:EMCG_09092"/>
<dbReference type="STRING" id="73230.A0A2B7ZB98"/>
<dbReference type="InterPro" id="IPR009069">
    <property type="entry name" value="Cys_alpha_HP_mot_SF"/>
</dbReference>
<dbReference type="Proteomes" id="UP000226031">
    <property type="component" value="Unassembled WGS sequence"/>
</dbReference>
<protein>
    <submittedName>
        <fullName evidence="1">Cytochrome c oxidase-assembly factor COX23, mitochondrial</fullName>
    </submittedName>
</protein>